<feature type="transmembrane region" description="Helical" evidence="1">
    <location>
        <begin position="41"/>
        <end position="65"/>
    </location>
</feature>
<reference evidence="3 4" key="1">
    <citation type="journal article" date="2018" name="Aquat. Microb. Ecol.">
        <title>Gammaproteobacterial methanotrophs dominate.</title>
        <authorList>
            <person name="Rissanen A.J."/>
            <person name="Saarenheimo J."/>
            <person name="Tiirola M."/>
            <person name="Peura S."/>
            <person name="Aalto S.L."/>
            <person name="Karvinen A."/>
            <person name="Nykanen H."/>
        </authorList>
    </citation>
    <scope>NUCLEOTIDE SEQUENCE [LARGE SCALE GENOMIC DNA]</scope>
    <source>
        <strain evidence="3">AMbin10</strain>
    </source>
</reference>
<dbReference type="Proteomes" id="UP000249396">
    <property type="component" value="Unassembled WGS sequence"/>
</dbReference>
<keyword evidence="1" id="KW-1133">Transmembrane helix</keyword>
<keyword evidence="1" id="KW-0472">Membrane</keyword>
<gene>
    <name evidence="3" type="ORF">DM484_02115</name>
</gene>
<name>A0A2W4RLF9_9GAMM</name>
<sequence>MNTYFIVLFGLLQIADGIVTFFGLKLAGLGEVNPILNFFAEFLGLGFSITLIKLAGLAFIAFLFFDRHKMKSRWITTSLGLAVTFYSWVVSSNMILVVGA</sequence>
<dbReference type="AlphaFoldDB" id="A0A2W4RLF9"/>
<evidence type="ECO:0000313" key="3">
    <source>
        <dbReference type="EMBL" id="PZN84781.1"/>
    </source>
</evidence>
<evidence type="ECO:0000313" key="4">
    <source>
        <dbReference type="Proteomes" id="UP000249396"/>
    </source>
</evidence>
<dbReference type="EMBL" id="QJPH01000143">
    <property type="protein sequence ID" value="PZN84781.1"/>
    <property type="molecule type" value="Genomic_DNA"/>
</dbReference>
<keyword evidence="1" id="KW-0812">Transmembrane</keyword>
<evidence type="ECO:0000256" key="1">
    <source>
        <dbReference type="SAM" id="Phobius"/>
    </source>
</evidence>
<accession>A0A2W4RLF9</accession>
<feature type="transmembrane region" description="Helical" evidence="1">
    <location>
        <begin position="77"/>
        <end position="98"/>
    </location>
</feature>
<evidence type="ECO:0000259" key="2">
    <source>
        <dbReference type="Pfam" id="PF18902"/>
    </source>
</evidence>
<proteinExistence type="predicted"/>
<feature type="domain" description="DUF5658" evidence="2">
    <location>
        <begin position="8"/>
        <end position="98"/>
    </location>
</feature>
<dbReference type="InterPro" id="IPR043717">
    <property type="entry name" value="DUF5658"/>
</dbReference>
<protein>
    <recommendedName>
        <fullName evidence="2">DUF5658 domain-containing protein</fullName>
    </recommendedName>
</protein>
<dbReference type="Pfam" id="PF18902">
    <property type="entry name" value="DUF5658"/>
    <property type="match status" value="1"/>
</dbReference>
<organism evidence="3 4">
    <name type="scientific">Candidatus Methylumidiphilus alinenensis</name>
    <dbReference type="NCBI Taxonomy" id="2202197"/>
    <lineage>
        <taxon>Bacteria</taxon>
        <taxon>Pseudomonadati</taxon>
        <taxon>Pseudomonadota</taxon>
        <taxon>Gammaproteobacteria</taxon>
        <taxon>Methylococcales</taxon>
        <taxon>Candidatus Methylumidiphilus</taxon>
    </lineage>
</organism>
<comment type="caution">
    <text evidence="3">The sequence shown here is derived from an EMBL/GenBank/DDBJ whole genome shotgun (WGS) entry which is preliminary data.</text>
</comment>